<feature type="domain" description="FKB95-like N-terminal Kelch" evidence="3">
    <location>
        <begin position="141"/>
        <end position="414"/>
    </location>
</feature>
<evidence type="ECO:0000259" key="3">
    <source>
        <dbReference type="Pfam" id="PF25210"/>
    </source>
</evidence>
<dbReference type="Gramene" id="ESQ46101">
    <property type="protein sequence ID" value="ESQ46101"/>
    <property type="gene ID" value="EUTSA_v10000172mg"/>
</dbReference>
<dbReference type="PANTHER" id="PTHR24414:SF23">
    <property type="entry name" value="F-BOX_KELCH-REPEAT PROTEIN SKIP6"/>
    <property type="match status" value="1"/>
</dbReference>
<dbReference type="EMBL" id="KI517426">
    <property type="protein sequence ID" value="ESQ46101.1"/>
    <property type="molecule type" value="Genomic_DNA"/>
</dbReference>
<dbReference type="InterPro" id="IPR050354">
    <property type="entry name" value="F-box/kelch-repeat_ARATH"/>
</dbReference>
<dbReference type="AlphaFoldDB" id="V4L6W3"/>
<sequence length="430" mass="47556">MDSSRLTFTKPELNNALSSSSSSSEETSEDERKARKARGVFQTTDHAFRHIRSMAATTSSGDEPPGTETPAQLIPSLSDDVALNCLARISRCQHPILSLVSKAFQSLPKSPLLYATRSLVGATENILYVAIRLPPESGACWFTLLHKPNRNRTVSSSTNSSLLVPIASCPSPSLVGSAYAVVDSEIYVIGGSIRDVPSSSVWVLDCRLHTWRRVSNMRVGREFAAAGVIDGKIYVIGGCVVDNWARSINWAEMFDIKTQTWEPVASPGMEVREKWMHASAVMEGKVYAMADRNGVVYEPKERKWDMPEKRLDLGWRGRACVIENILYCYDYLGKIRGYDPKDRIWRELRGVETLPKFLCGATMANRGGKLAVLWEGKAGSGGSRRMEIWCAEIDIERSGEGDIWGKIEWTDTVLTVPNESAIVNCLAATV</sequence>
<protein>
    <recommendedName>
        <fullName evidence="6">F-box domain-containing protein</fullName>
    </recommendedName>
</protein>
<evidence type="ECO:0000313" key="5">
    <source>
        <dbReference type="Proteomes" id="UP000030689"/>
    </source>
</evidence>
<dbReference type="Proteomes" id="UP000030689">
    <property type="component" value="Unassembled WGS sequence"/>
</dbReference>
<dbReference type="OMA" id="WMHGNAV"/>
<dbReference type="Gramene" id="ESQ46100">
    <property type="protein sequence ID" value="ESQ46100"/>
    <property type="gene ID" value="EUTSA_v10000172mg"/>
</dbReference>
<dbReference type="Pfam" id="PF25210">
    <property type="entry name" value="Kelch_FKB95"/>
    <property type="match status" value="1"/>
</dbReference>
<dbReference type="KEGG" id="eus:EUTSA_v10000172mg"/>
<dbReference type="SMART" id="SM00612">
    <property type="entry name" value="Kelch"/>
    <property type="match status" value="2"/>
</dbReference>
<accession>V4L6W3</accession>
<evidence type="ECO:0008006" key="6">
    <source>
        <dbReference type="Google" id="ProtNLM"/>
    </source>
</evidence>
<dbReference type="InterPro" id="IPR006652">
    <property type="entry name" value="Kelch_1"/>
</dbReference>
<evidence type="ECO:0000256" key="1">
    <source>
        <dbReference type="SAM" id="MobiDB-lite"/>
    </source>
</evidence>
<evidence type="ECO:0000259" key="2">
    <source>
        <dbReference type="Pfam" id="PF00646"/>
    </source>
</evidence>
<dbReference type="Pfam" id="PF00646">
    <property type="entry name" value="F-box"/>
    <property type="match status" value="1"/>
</dbReference>
<evidence type="ECO:0000313" key="4">
    <source>
        <dbReference type="EMBL" id="ESQ46100.1"/>
    </source>
</evidence>
<reference evidence="4 5" key="1">
    <citation type="journal article" date="2013" name="Front. Plant Sci.">
        <title>The Reference Genome of the Halophytic Plant Eutrema salsugineum.</title>
        <authorList>
            <person name="Yang R."/>
            <person name="Jarvis D.E."/>
            <person name="Chen H."/>
            <person name="Beilstein M.A."/>
            <person name="Grimwood J."/>
            <person name="Jenkins J."/>
            <person name="Shu S."/>
            <person name="Prochnik S."/>
            <person name="Xin M."/>
            <person name="Ma C."/>
            <person name="Schmutz J."/>
            <person name="Wing R.A."/>
            <person name="Mitchell-Olds T."/>
            <person name="Schumaker K.S."/>
            <person name="Wang X."/>
        </authorList>
    </citation>
    <scope>NUCLEOTIDE SEQUENCE [LARGE SCALE GENOMIC DNA]</scope>
</reference>
<keyword evidence="5" id="KW-1185">Reference proteome</keyword>
<feature type="domain" description="F-box" evidence="2">
    <location>
        <begin position="74"/>
        <end position="114"/>
    </location>
</feature>
<dbReference type="PANTHER" id="PTHR24414">
    <property type="entry name" value="F-BOX/KELCH-REPEAT PROTEIN SKIP4"/>
    <property type="match status" value="1"/>
</dbReference>
<proteinExistence type="predicted"/>
<dbReference type="EMBL" id="KI517426">
    <property type="protein sequence ID" value="ESQ46100.1"/>
    <property type="molecule type" value="Genomic_DNA"/>
</dbReference>
<organism evidence="4 5">
    <name type="scientific">Eutrema salsugineum</name>
    <name type="common">Saltwater cress</name>
    <name type="synonym">Sisymbrium salsugineum</name>
    <dbReference type="NCBI Taxonomy" id="72664"/>
    <lineage>
        <taxon>Eukaryota</taxon>
        <taxon>Viridiplantae</taxon>
        <taxon>Streptophyta</taxon>
        <taxon>Embryophyta</taxon>
        <taxon>Tracheophyta</taxon>
        <taxon>Spermatophyta</taxon>
        <taxon>Magnoliopsida</taxon>
        <taxon>eudicotyledons</taxon>
        <taxon>Gunneridae</taxon>
        <taxon>Pentapetalae</taxon>
        <taxon>rosids</taxon>
        <taxon>malvids</taxon>
        <taxon>Brassicales</taxon>
        <taxon>Brassicaceae</taxon>
        <taxon>Eutremeae</taxon>
        <taxon>Eutrema</taxon>
    </lineage>
</organism>
<dbReference type="eggNOG" id="KOG1072">
    <property type="taxonomic scope" value="Eukaryota"/>
</dbReference>
<dbReference type="InterPro" id="IPR015915">
    <property type="entry name" value="Kelch-typ_b-propeller"/>
</dbReference>
<gene>
    <name evidence="4" type="ORF">EUTSA_v10000172mg</name>
</gene>
<dbReference type="Gene3D" id="2.120.10.80">
    <property type="entry name" value="Kelch-type beta propeller"/>
    <property type="match status" value="1"/>
</dbReference>
<dbReference type="SUPFAM" id="SSF117281">
    <property type="entry name" value="Kelch motif"/>
    <property type="match status" value="1"/>
</dbReference>
<dbReference type="InterPro" id="IPR057499">
    <property type="entry name" value="Kelch_FKB95"/>
</dbReference>
<dbReference type="CDD" id="cd22152">
    <property type="entry name" value="F-box_AtAFR-like"/>
    <property type="match status" value="1"/>
</dbReference>
<dbReference type="InterPro" id="IPR001810">
    <property type="entry name" value="F-box_dom"/>
</dbReference>
<dbReference type="STRING" id="72664.V4L6W3"/>
<feature type="region of interest" description="Disordered" evidence="1">
    <location>
        <begin position="1"/>
        <end position="40"/>
    </location>
</feature>
<name>V4L6W3_EUTSA</name>